<reference evidence="1 2" key="1">
    <citation type="submission" date="2019-04" db="EMBL/GenBank/DDBJ databases">
        <title>Genome sequencing of Clostridium botulinum Groups I-IV and Clostridium butyricum.</title>
        <authorList>
            <person name="Brunt J."/>
            <person name="Van Vliet A.H.M."/>
            <person name="Stringer S.C."/>
            <person name="Carter A.T."/>
            <person name="Peck M.W."/>
        </authorList>
    </citation>
    <scope>NUCLEOTIDE SEQUENCE [LARGE SCALE GENOMIC DNA]</scope>
    <source>
        <strain evidence="1 2">IFR 18/094</strain>
    </source>
</reference>
<dbReference type="EMBL" id="SXDP01000016">
    <property type="protein sequence ID" value="NEZ47927.1"/>
    <property type="molecule type" value="Genomic_DNA"/>
</dbReference>
<evidence type="ECO:0008006" key="3">
    <source>
        <dbReference type="Google" id="ProtNLM"/>
    </source>
</evidence>
<comment type="caution">
    <text evidence="1">The sequence shown here is derived from an EMBL/GenBank/DDBJ whole genome shotgun (WGS) entry which is preliminary data.</text>
</comment>
<sequence>MNDIKQTGITVKLDKERHIIFDLNALCELEEKYNSIDKALERLTPKEGIPKMKDIRYIFYLGLKSDDKELTEEKVGSLINLSNINIVTDVIGSAMMGSLPESNNEKNK</sequence>
<accession>A0A6M0RDK5</accession>
<name>A0A6M0RDK5_9CLOT</name>
<protein>
    <recommendedName>
        <fullName evidence="3">Phage tail assembly chaperone protein, TAC</fullName>
    </recommendedName>
</protein>
<keyword evidence="2" id="KW-1185">Reference proteome</keyword>
<dbReference type="AlphaFoldDB" id="A0A6M0RDK5"/>
<dbReference type="Proteomes" id="UP000473885">
    <property type="component" value="Unassembled WGS sequence"/>
</dbReference>
<proteinExistence type="predicted"/>
<dbReference type="RefSeq" id="WP_163249850.1">
    <property type="nucleotide sequence ID" value="NZ_SXDP01000016.1"/>
</dbReference>
<evidence type="ECO:0000313" key="1">
    <source>
        <dbReference type="EMBL" id="NEZ47927.1"/>
    </source>
</evidence>
<organism evidence="1 2">
    <name type="scientific">Clostridium niameyense</name>
    <dbReference type="NCBI Taxonomy" id="1622073"/>
    <lineage>
        <taxon>Bacteria</taxon>
        <taxon>Bacillati</taxon>
        <taxon>Bacillota</taxon>
        <taxon>Clostridia</taxon>
        <taxon>Eubacteriales</taxon>
        <taxon>Clostridiaceae</taxon>
        <taxon>Clostridium</taxon>
    </lineage>
</organism>
<gene>
    <name evidence="1" type="ORF">FDF74_12120</name>
</gene>
<evidence type="ECO:0000313" key="2">
    <source>
        <dbReference type="Proteomes" id="UP000473885"/>
    </source>
</evidence>